<evidence type="ECO:0000256" key="1">
    <source>
        <dbReference type="ARBA" id="ARBA00023125"/>
    </source>
</evidence>
<accession>A0AAE4NR76</accession>
<comment type="caution">
    <text evidence="3">The sequence shown here is derived from an EMBL/GenBank/DDBJ whole genome shotgun (WGS) entry which is preliminary data.</text>
</comment>
<name>A0AAE4NR76_9LACT</name>
<sequence length="184" mass="21025">MTDTNKNRVKQLRNKIGLTLQELSDKTGIPKTTISNYERGVASPKIDNAKKMANILNASVPYLIGFSDINRPDGISKTRIDIDDRIEALNKQISKEQDPEGIERLTKIKNLAIDVKIQAQRAEHLENQITDKLSLNEKREKSLNVAVEDFEFLYNNLSNENFSSWIELGHRILKAQIFDEETND</sequence>
<protein>
    <submittedName>
        <fullName evidence="3">Helix-turn-helix domain-containing protein</fullName>
    </submittedName>
</protein>
<evidence type="ECO:0000259" key="2">
    <source>
        <dbReference type="PROSITE" id="PS50943"/>
    </source>
</evidence>
<dbReference type="InterPro" id="IPR001387">
    <property type="entry name" value="Cro/C1-type_HTH"/>
</dbReference>
<reference evidence="3" key="1">
    <citation type="submission" date="2023-10" db="EMBL/GenBank/DDBJ databases">
        <title>Production of high quality cheese from raw caw milk (raw cheese).</title>
        <authorList>
            <person name="Samouris G."/>
        </authorList>
    </citation>
    <scope>NUCLEOTIDE SEQUENCE</scope>
    <source>
        <strain evidence="3">M17-3</strain>
    </source>
</reference>
<dbReference type="SMART" id="SM00530">
    <property type="entry name" value="HTH_XRE"/>
    <property type="match status" value="1"/>
</dbReference>
<dbReference type="PANTHER" id="PTHR46558">
    <property type="entry name" value="TRACRIPTIONAL REGULATORY PROTEIN-RELATED-RELATED"/>
    <property type="match status" value="1"/>
</dbReference>
<feature type="domain" description="HTH cro/C1-type" evidence="2">
    <location>
        <begin position="9"/>
        <end position="63"/>
    </location>
</feature>
<dbReference type="CDD" id="cd00093">
    <property type="entry name" value="HTH_XRE"/>
    <property type="match status" value="1"/>
</dbReference>
<keyword evidence="1" id="KW-0238">DNA-binding</keyword>
<dbReference type="EMBL" id="JAWHVL010000011">
    <property type="protein sequence ID" value="MDV2632205.1"/>
    <property type="molecule type" value="Genomic_DNA"/>
</dbReference>
<dbReference type="Gene3D" id="1.10.260.40">
    <property type="entry name" value="lambda repressor-like DNA-binding domains"/>
    <property type="match status" value="1"/>
</dbReference>
<proteinExistence type="predicted"/>
<dbReference type="Proteomes" id="UP001186047">
    <property type="component" value="Unassembled WGS sequence"/>
</dbReference>
<dbReference type="Pfam" id="PF01381">
    <property type="entry name" value="HTH_3"/>
    <property type="match status" value="1"/>
</dbReference>
<evidence type="ECO:0000313" key="4">
    <source>
        <dbReference type="Proteomes" id="UP001186047"/>
    </source>
</evidence>
<dbReference type="GO" id="GO:0003677">
    <property type="term" value="F:DNA binding"/>
    <property type="evidence" value="ECO:0007669"/>
    <property type="project" value="UniProtKB-KW"/>
</dbReference>
<gene>
    <name evidence="3" type="ORF">RZO31_04850</name>
</gene>
<dbReference type="AlphaFoldDB" id="A0AAE4NR76"/>
<evidence type="ECO:0000313" key="3">
    <source>
        <dbReference type="EMBL" id="MDV2632205.1"/>
    </source>
</evidence>
<dbReference type="PANTHER" id="PTHR46558:SF11">
    <property type="entry name" value="HTH-TYPE TRANSCRIPTIONAL REGULATOR XRE"/>
    <property type="match status" value="1"/>
</dbReference>
<dbReference type="InterPro" id="IPR010982">
    <property type="entry name" value="Lambda_DNA-bd_dom_sf"/>
</dbReference>
<dbReference type="PROSITE" id="PS50943">
    <property type="entry name" value="HTH_CROC1"/>
    <property type="match status" value="1"/>
</dbReference>
<organism evidence="3 4">
    <name type="scientific">Lactococcus lactis</name>
    <dbReference type="NCBI Taxonomy" id="1358"/>
    <lineage>
        <taxon>Bacteria</taxon>
        <taxon>Bacillati</taxon>
        <taxon>Bacillota</taxon>
        <taxon>Bacilli</taxon>
        <taxon>Lactobacillales</taxon>
        <taxon>Streptococcaceae</taxon>
        <taxon>Lactococcus</taxon>
    </lineage>
</organism>
<dbReference type="SUPFAM" id="SSF47413">
    <property type="entry name" value="lambda repressor-like DNA-binding domains"/>
    <property type="match status" value="1"/>
</dbReference>
<dbReference type="RefSeq" id="WP_317059013.1">
    <property type="nucleotide sequence ID" value="NZ_JAWHVL010000011.1"/>
</dbReference>